<evidence type="ECO:0000256" key="1">
    <source>
        <dbReference type="ARBA" id="ARBA00004141"/>
    </source>
</evidence>
<evidence type="ECO:0000313" key="7">
    <source>
        <dbReference type="Proteomes" id="UP000613030"/>
    </source>
</evidence>
<keyword evidence="3 5" id="KW-1133">Transmembrane helix</keyword>
<feature type="transmembrane region" description="Helical" evidence="5">
    <location>
        <begin position="216"/>
        <end position="237"/>
    </location>
</feature>
<feature type="transmembrane region" description="Helical" evidence="5">
    <location>
        <begin position="182"/>
        <end position="204"/>
    </location>
</feature>
<name>A0ABS1KXB5_9BACT</name>
<dbReference type="EMBL" id="JAERRB010000009">
    <property type="protein sequence ID" value="MBL0743975.1"/>
    <property type="molecule type" value="Genomic_DNA"/>
</dbReference>
<dbReference type="InterPro" id="IPR038770">
    <property type="entry name" value="Na+/solute_symporter_sf"/>
</dbReference>
<dbReference type="Gene3D" id="1.20.1530.20">
    <property type="match status" value="1"/>
</dbReference>
<feature type="transmembrane region" description="Helical" evidence="5">
    <location>
        <begin position="148"/>
        <end position="170"/>
    </location>
</feature>
<evidence type="ECO:0000256" key="4">
    <source>
        <dbReference type="ARBA" id="ARBA00023136"/>
    </source>
</evidence>
<dbReference type="Pfam" id="PF01758">
    <property type="entry name" value="SBF"/>
    <property type="match status" value="1"/>
</dbReference>
<evidence type="ECO:0000256" key="2">
    <source>
        <dbReference type="ARBA" id="ARBA00022692"/>
    </source>
</evidence>
<sequence>MDLHQYAGLLLMGFFVMIALGFRGYALLKGYSYTIMIFAAVSVAMYYPQYFVTVGGFKLSKLIVPLLQLIMFGMGTALSWKDFARVMQMPKGVIVGVLCHYTIMPLVGWTVTQIFSFPPEIAAGIILIGSCPNGLASNVMSYLARANLALSVTLTAISTLLAPLITPMFMNLLAGQYVEIDFWVMVWDITKIIILPIGGGLLFNHFLHGKFAWLDAVMPLVSMISIALIIVVITSAGRDSLLVVGPLLIVAVLMHNISGYLLGYWISRGLRMSEKDCRTLALEVGLQNGGLASGIALTMGKLSTVGLAAAVFGPMMNITGSSLALWWRGRTPPEDQETDAHHHA</sequence>
<keyword evidence="4 5" id="KW-0472">Membrane</keyword>
<feature type="transmembrane region" description="Helical" evidence="5">
    <location>
        <begin position="243"/>
        <end position="267"/>
    </location>
</feature>
<evidence type="ECO:0000256" key="3">
    <source>
        <dbReference type="ARBA" id="ARBA00022989"/>
    </source>
</evidence>
<protein>
    <submittedName>
        <fullName evidence="6">Bile acid:sodium symporter family protein</fullName>
    </submittedName>
</protein>
<dbReference type="InterPro" id="IPR002657">
    <property type="entry name" value="BilAc:Na_symport/Acr3"/>
</dbReference>
<dbReference type="Proteomes" id="UP000613030">
    <property type="component" value="Unassembled WGS sequence"/>
</dbReference>
<feature type="transmembrane region" description="Helical" evidence="5">
    <location>
        <begin position="62"/>
        <end position="80"/>
    </location>
</feature>
<gene>
    <name evidence="6" type="ORF">JI741_22270</name>
</gene>
<keyword evidence="7" id="KW-1185">Reference proteome</keyword>
<feature type="transmembrane region" description="Helical" evidence="5">
    <location>
        <begin position="117"/>
        <end position="136"/>
    </location>
</feature>
<feature type="transmembrane region" description="Helical" evidence="5">
    <location>
        <begin position="305"/>
        <end position="327"/>
    </location>
</feature>
<comment type="caution">
    <text evidence="6">The sequence shown here is derived from an EMBL/GenBank/DDBJ whole genome shotgun (WGS) entry which is preliminary data.</text>
</comment>
<dbReference type="InterPro" id="IPR004710">
    <property type="entry name" value="Bilac:Na_transpt"/>
</dbReference>
<feature type="transmembrane region" description="Helical" evidence="5">
    <location>
        <begin position="6"/>
        <end position="26"/>
    </location>
</feature>
<keyword evidence="2 5" id="KW-0812">Transmembrane</keyword>
<reference evidence="6 7" key="1">
    <citation type="submission" date="2021-01" db="EMBL/GenBank/DDBJ databases">
        <title>Chryseolinea sp. Jin1 Genome sequencing and assembly.</title>
        <authorList>
            <person name="Kim I."/>
        </authorList>
    </citation>
    <scope>NUCLEOTIDE SEQUENCE [LARGE SCALE GENOMIC DNA]</scope>
    <source>
        <strain evidence="6 7">Jin1</strain>
    </source>
</reference>
<dbReference type="PANTHER" id="PTHR10361">
    <property type="entry name" value="SODIUM-BILE ACID COTRANSPORTER"/>
    <property type="match status" value="1"/>
</dbReference>
<feature type="transmembrane region" description="Helical" evidence="5">
    <location>
        <begin position="92"/>
        <end position="111"/>
    </location>
</feature>
<evidence type="ECO:0000313" key="6">
    <source>
        <dbReference type="EMBL" id="MBL0743975.1"/>
    </source>
</evidence>
<feature type="transmembrane region" description="Helical" evidence="5">
    <location>
        <begin position="33"/>
        <end position="50"/>
    </location>
</feature>
<evidence type="ECO:0000256" key="5">
    <source>
        <dbReference type="SAM" id="Phobius"/>
    </source>
</evidence>
<comment type="subcellular location">
    <subcellularLocation>
        <location evidence="1">Membrane</location>
        <topology evidence="1">Multi-pass membrane protein</topology>
    </subcellularLocation>
</comment>
<proteinExistence type="predicted"/>
<dbReference type="PANTHER" id="PTHR10361:SF28">
    <property type="entry name" value="P3 PROTEIN-RELATED"/>
    <property type="match status" value="1"/>
</dbReference>
<accession>A0ABS1KXB5</accession>
<organism evidence="6 7">
    <name type="scientific">Chryseolinea lacunae</name>
    <dbReference type="NCBI Taxonomy" id="2801331"/>
    <lineage>
        <taxon>Bacteria</taxon>
        <taxon>Pseudomonadati</taxon>
        <taxon>Bacteroidota</taxon>
        <taxon>Cytophagia</taxon>
        <taxon>Cytophagales</taxon>
        <taxon>Fulvivirgaceae</taxon>
        <taxon>Chryseolinea</taxon>
    </lineage>
</organism>